<evidence type="ECO:0000256" key="1">
    <source>
        <dbReference type="ARBA" id="ARBA00022737"/>
    </source>
</evidence>
<organism evidence="3 4">
    <name type="scientific">Truncatella angustata</name>
    <dbReference type="NCBI Taxonomy" id="152316"/>
    <lineage>
        <taxon>Eukaryota</taxon>
        <taxon>Fungi</taxon>
        <taxon>Dikarya</taxon>
        <taxon>Ascomycota</taxon>
        <taxon>Pezizomycotina</taxon>
        <taxon>Sordariomycetes</taxon>
        <taxon>Xylariomycetidae</taxon>
        <taxon>Amphisphaeriales</taxon>
        <taxon>Sporocadaceae</taxon>
        <taxon>Truncatella</taxon>
    </lineage>
</organism>
<keyword evidence="1" id="KW-0677">Repeat</keyword>
<evidence type="ECO:0000259" key="2">
    <source>
        <dbReference type="Pfam" id="PF24883"/>
    </source>
</evidence>
<dbReference type="PANTHER" id="PTHR10039">
    <property type="entry name" value="AMELOGENIN"/>
    <property type="match status" value="1"/>
</dbReference>
<keyword evidence="4" id="KW-1185">Reference proteome</keyword>
<name>A0A9P8RK38_9PEZI</name>
<feature type="non-terminal residue" evidence="3">
    <location>
        <position position="640"/>
    </location>
</feature>
<dbReference type="Proteomes" id="UP000758603">
    <property type="component" value="Unassembled WGS sequence"/>
</dbReference>
<accession>A0A9P8RK38</accession>
<dbReference type="AlphaFoldDB" id="A0A9P8RK38"/>
<sequence>EDEITFQDINNRCYDYKLAYQKILFCDTCCIDKSSSAELTEAINSMFRWYQNAQKCYAYLSDKITLEQLIHEITHIPIRALQPGLLQEFDIESRMSWANNRVTSRGEDKAYCLFGILGRLSEDAQLQESINQCLADLRVSNPQDDKSRIRSTKGGLLKDSFRWILENTDFKQWRSDKNSKTMLLCGITDELEGLSINQPMVSYFFCQATDRNLNNATAVLRGLIYMLVRQNRSLARHLHEEWKVTGSRLFEDANAWNALTRILTLLLQDRQSREVVFVIDALDECSDDLPKLINFIAQQSQMGNAKWLVSSRNWPQIEDMLSAASEKVRLSLELNQDSVTATVEVYIRHKAEELRVAKNLDDEKYSQVVDYMNTNADNTFLWVALVVQRLKDAKVRARNILRELYQFPPGLDPFYQRMLGSIHDSLDAKLCREILSVVSITYRPVSLAELSSLVDPKSFDNLSDLEEVVQLCGSFLTIRDGIVYFVHQSAKDFLTTEATNVVFPSGGIPSKHRALAELSLKVLSQHLKRDPYDLQDPGTFVQDIDPPALDTLAPLRYSFVSWVDHFIDGESHDGQQDCTKTVSVTKELLHQKYLYWLEALSLLGATALGIASVTKLHNYAKVHIFILVLPRSNICSVITR</sequence>
<evidence type="ECO:0000313" key="4">
    <source>
        <dbReference type="Proteomes" id="UP000758603"/>
    </source>
</evidence>
<dbReference type="OrthoDB" id="538223at2759"/>
<dbReference type="EMBL" id="JAGPXC010000014">
    <property type="protein sequence ID" value="KAH6640076.1"/>
    <property type="molecule type" value="Genomic_DNA"/>
</dbReference>
<proteinExistence type="predicted"/>
<dbReference type="RefSeq" id="XP_045951150.1">
    <property type="nucleotide sequence ID" value="XM_046104379.1"/>
</dbReference>
<reference evidence="3" key="1">
    <citation type="journal article" date="2021" name="Nat. Commun.">
        <title>Genetic determinants of endophytism in the Arabidopsis root mycobiome.</title>
        <authorList>
            <person name="Mesny F."/>
            <person name="Miyauchi S."/>
            <person name="Thiergart T."/>
            <person name="Pickel B."/>
            <person name="Atanasova L."/>
            <person name="Karlsson M."/>
            <person name="Huettel B."/>
            <person name="Barry K.W."/>
            <person name="Haridas S."/>
            <person name="Chen C."/>
            <person name="Bauer D."/>
            <person name="Andreopoulos W."/>
            <person name="Pangilinan J."/>
            <person name="LaButti K."/>
            <person name="Riley R."/>
            <person name="Lipzen A."/>
            <person name="Clum A."/>
            <person name="Drula E."/>
            <person name="Henrissat B."/>
            <person name="Kohler A."/>
            <person name="Grigoriev I.V."/>
            <person name="Martin F.M."/>
            <person name="Hacquard S."/>
        </authorList>
    </citation>
    <scope>NUCLEOTIDE SEQUENCE</scope>
    <source>
        <strain evidence="3">MPI-SDFR-AT-0073</strain>
    </source>
</reference>
<gene>
    <name evidence="3" type="ORF">BKA67DRAFT_588521</name>
</gene>
<protein>
    <recommendedName>
        <fullName evidence="2">Nephrocystin 3-like N-terminal domain-containing protein</fullName>
    </recommendedName>
</protein>
<feature type="domain" description="Nephrocystin 3-like N-terminal" evidence="2">
    <location>
        <begin position="160"/>
        <end position="312"/>
    </location>
</feature>
<evidence type="ECO:0000313" key="3">
    <source>
        <dbReference type="EMBL" id="KAH6640076.1"/>
    </source>
</evidence>
<dbReference type="PANTHER" id="PTHR10039:SF5">
    <property type="entry name" value="NACHT DOMAIN-CONTAINING PROTEIN"/>
    <property type="match status" value="1"/>
</dbReference>
<dbReference type="InterPro" id="IPR056884">
    <property type="entry name" value="NPHP3-like_N"/>
</dbReference>
<dbReference type="Pfam" id="PF24883">
    <property type="entry name" value="NPHP3_N"/>
    <property type="match status" value="1"/>
</dbReference>
<comment type="caution">
    <text evidence="3">The sequence shown here is derived from an EMBL/GenBank/DDBJ whole genome shotgun (WGS) entry which is preliminary data.</text>
</comment>
<dbReference type="GeneID" id="70133270"/>